<keyword evidence="2" id="KW-1185">Reference proteome</keyword>
<evidence type="ECO:0000313" key="1">
    <source>
        <dbReference type="EMBL" id="VXD23761.1"/>
    </source>
</evidence>
<protein>
    <submittedName>
        <fullName evidence="1">Uncharacterized protein</fullName>
    </submittedName>
</protein>
<reference evidence="1" key="1">
    <citation type="submission" date="2019-10" db="EMBL/GenBank/DDBJ databases">
        <authorList>
            <consortium name="Genoscope - CEA"/>
            <person name="William W."/>
        </authorList>
    </citation>
    <scope>NUCLEOTIDE SEQUENCE [LARGE SCALE GENOMIC DNA]</scope>
    <source>
        <strain evidence="1">BBR_PRJEB10994</strain>
    </source>
</reference>
<evidence type="ECO:0000313" key="2">
    <source>
        <dbReference type="Proteomes" id="UP000182190"/>
    </source>
</evidence>
<dbReference type="Proteomes" id="UP000182190">
    <property type="component" value="Unassembled WGS sequence"/>
</dbReference>
<dbReference type="EMBL" id="CZCS02000219">
    <property type="protein sequence ID" value="VXD23761.1"/>
    <property type="molecule type" value="Genomic_DNA"/>
</dbReference>
<organism evidence="1 2">
    <name type="scientific">Planktothrix paucivesiculata PCC 9631</name>
    <dbReference type="NCBI Taxonomy" id="671071"/>
    <lineage>
        <taxon>Bacteria</taxon>
        <taxon>Bacillati</taxon>
        <taxon>Cyanobacteriota</taxon>
        <taxon>Cyanophyceae</taxon>
        <taxon>Oscillatoriophycideae</taxon>
        <taxon>Oscillatoriales</taxon>
        <taxon>Microcoleaceae</taxon>
        <taxon>Planktothrix</taxon>
    </lineage>
</organism>
<accession>A0A7Z9C1A8</accession>
<proteinExistence type="predicted"/>
<gene>
    <name evidence="1" type="ORF">PL9631_760037</name>
</gene>
<comment type="caution">
    <text evidence="1">The sequence shown here is derived from an EMBL/GenBank/DDBJ whole genome shotgun (WGS) entry which is preliminary data.</text>
</comment>
<name>A0A7Z9C1A8_9CYAN</name>
<dbReference type="AlphaFoldDB" id="A0A7Z9C1A8"/>
<sequence>MRLIAISALVVENGITSTENILLVATIPPNSSFIKSVQLNGGVSVRSQVRITETLQQISAQNVKGSTSFKKLFLRSF</sequence>